<accession>A0A8T3C3G7</accession>
<evidence type="ECO:0000313" key="3">
    <source>
        <dbReference type="Proteomes" id="UP000829196"/>
    </source>
</evidence>
<keyword evidence="1" id="KW-1133">Transmembrane helix</keyword>
<dbReference type="EMBL" id="JAGYWB010000003">
    <property type="protein sequence ID" value="KAI0526748.1"/>
    <property type="molecule type" value="Genomic_DNA"/>
</dbReference>
<evidence type="ECO:0000256" key="1">
    <source>
        <dbReference type="SAM" id="Phobius"/>
    </source>
</evidence>
<proteinExistence type="predicted"/>
<gene>
    <name evidence="2" type="ORF">KFK09_002339</name>
</gene>
<evidence type="ECO:0000313" key="2">
    <source>
        <dbReference type="EMBL" id="KAI0526748.1"/>
    </source>
</evidence>
<comment type="caution">
    <text evidence="2">The sequence shown here is derived from an EMBL/GenBank/DDBJ whole genome shotgun (WGS) entry which is preliminary data.</text>
</comment>
<keyword evidence="3" id="KW-1185">Reference proteome</keyword>
<reference evidence="2" key="1">
    <citation type="journal article" date="2022" name="Front. Genet.">
        <title>Chromosome-Scale Assembly of the Dendrobium nobile Genome Provides Insights Into the Molecular Mechanism of the Biosynthesis of the Medicinal Active Ingredient of Dendrobium.</title>
        <authorList>
            <person name="Xu Q."/>
            <person name="Niu S.-C."/>
            <person name="Li K.-L."/>
            <person name="Zheng P.-J."/>
            <person name="Zhang X.-J."/>
            <person name="Jia Y."/>
            <person name="Liu Y."/>
            <person name="Niu Y.-X."/>
            <person name="Yu L.-H."/>
            <person name="Chen D.-F."/>
            <person name="Zhang G.-Q."/>
        </authorList>
    </citation>
    <scope>NUCLEOTIDE SEQUENCE</scope>
    <source>
        <tissue evidence="2">Leaf</tissue>
    </source>
</reference>
<keyword evidence="1" id="KW-0472">Membrane</keyword>
<feature type="transmembrane region" description="Helical" evidence="1">
    <location>
        <begin position="26"/>
        <end position="48"/>
    </location>
</feature>
<dbReference type="Proteomes" id="UP000829196">
    <property type="component" value="Unassembled WGS sequence"/>
</dbReference>
<name>A0A8T3C3G7_DENNO</name>
<sequence length="74" mass="8244">MLTPLFSFIGEIFLDFRGHCLEKNSFRIISVVDLLFLIFVDASTVFFLSAGSRKNFGTPESLVQICSSIPSILP</sequence>
<keyword evidence="1" id="KW-0812">Transmembrane</keyword>
<organism evidence="2 3">
    <name type="scientific">Dendrobium nobile</name>
    <name type="common">Orchid</name>
    <dbReference type="NCBI Taxonomy" id="94219"/>
    <lineage>
        <taxon>Eukaryota</taxon>
        <taxon>Viridiplantae</taxon>
        <taxon>Streptophyta</taxon>
        <taxon>Embryophyta</taxon>
        <taxon>Tracheophyta</taxon>
        <taxon>Spermatophyta</taxon>
        <taxon>Magnoliopsida</taxon>
        <taxon>Liliopsida</taxon>
        <taxon>Asparagales</taxon>
        <taxon>Orchidaceae</taxon>
        <taxon>Epidendroideae</taxon>
        <taxon>Malaxideae</taxon>
        <taxon>Dendrobiinae</taxon>
        <taxon>Dendrobium</taxon>
    </lineage>
</organism>
<dbReference type="AlphaFoldDB" id="A0A8T3C3G7"/>
<protein>
    <submittedName>
        <fullName evidence="2">Uncharacterized protein</fullName>
    </submittedName>
</protein>